<dbReference type="AlphaFoldDB" id="A0A7W4UM89"/>
<evidence type="ECO:0000313" key="2">
    <source>
        <dbReference type="Proteomes" id="UP000545286"/>
    </source>
</evidence>
<dbReference type="RefSeq" id="WP_183623187.1">
    <property type="nucleotide sequence ID" value="NZ_JACHWJ010000001.1"/>
</dbReference>
<protein>
    <submittedName>
        <fullName evidence="1">Uncharacterized protein</fullName>
    </submittedName>
</protein>
<evidence type="ECO:0000313" key="1">
    <source>
        <dbReference type="EMBL" id="MBB2956773.1"/>
    </source>
</evidence>
<reference evidence="1 2" key="1">
    <citation type="submission" date="2020-08" db="EMBL/GenBank/DDBJ databases">
        <title>Sequencing the genomes of 1000 actinobacteria strains.</title>
        <authorList>
            <person name="Klenk H.-P."/>
        </authorList>
    </citation>
    <scope>NUCLEOTIDE SEQUENCE [LARGE SCALE GENOMIC DNA]</scope>
    <source>
        <strain evidence="1 2">DSM 20419</strain>
    </source>
</reference>
<keyword evidence="2" id="KW-1185">Reference proteome</keyword>
<comment type="caution">
    <text evidence="1">The sequence shown here is derived from an EMBL/GenBank/DDBJ whole genome shotgun (WGS) entry which is preliminary data.</text>
</comment>
<dbReference type="Proteomes" id="UP000545286">
    <property type="component" value="Unassembled WGS sequence"/>
</dbReference>
<name>A0A7W4UM89_9MICO</name>
<sequence length="129" mass="14356">MSEALALLPEGQHLSGLLDVLEQDADGQFTAVTITTEDGRIRIPFDHNDLAREANQELAAYFDRHPESEHPGITVAHDVPGAARIGDLDPEDSCEVAWVFVIRWEGPRFEGKPIEALPYVEIPEEDRLV</sequence>
<dbReference type="EMBL" id="JACHWJ010000001">
    <property type="protein sequence ID" value="MBB2956773.1"/>
    <property type="molecule type" value="Genomic_DNA"/>
</dbReference>
<gene>
    <name evidence="1" type="ORF">FHX72_000885</name>
</gene>
<organism evidence="1 2">
    <name type="scientific">Pseudoclavibacter helvolus</name>
    <dbReference type="NCBI Taxonomy" id="255205"/>
    <lineage>
        <taxon>Bacteria</taxon>
        <taxon>Bacillati</taxon>
        <taxon>Actinomycetota</taxon>
        <taxon>Actinomycetes</taxon>
        <taxon>Micrococcales</taxon>
        <taxon>Microbacteriaceae</taxon>
        <taxon>Pseudoclavibacter</taxon>
    </lineage>
</organism>
<accession>A0A7W4UM89</accession>
<proteinExistence type="predicted"/>